<dbReference type="Proteomes" id="UP000593567">
    <property type="component" value="Unassembled WGS sequence"/>
</dbReference>
<reference evidence="2" key="1">
    <citation type="submission" date="2020-06" db="EMBL/GenBank/DDBJ databases">
        <title>Draft genome of Bugula neritina, a colonial animal packing powerful symbionts and potential medicines.</title>
        <authorList>
            <person name="Rayko M."/>
        </authorList>
    </citation>
    <scope>NUCLEOTIDE SEQUENCE [LARGE SCALE GENOMIC DNA]</scope>
    <source>
        <strain evidence="2">Kwan_BN1</strain>
    </source>
</reference>
<dbReference type="AlphaFoldDB" id="A0A7J7K6G6"/>
<keyword evidence="3" id="KW-1185">Reference proteome</keyword>
<evidence type="ECO:0000256" key="1">
    <source>
        <dbReference type="SAM" id="MobiDB-lite"/>
    </source>
</evidence>
<accession>A0A7J7K6G6</accession>
<protein>
    <submittedName>
        <fullName evidence="2">Uncharacterized protein</fullName>
    </submittedName>
</protein>
<evidence type="ECO:0000313" key="2">
    <source>
        <dbReference type="EMBL" id="KAF6034209.1"/>
    </source>
</evidence>
<comment type="caution">
    <text evidence="2">The sequence shown here is derived from an EMBL/GenBank/DDBJ whole genome shotgun (WGS) entry which is preliminary data.</text>
</comment>
<organism evidence="2 3">
    <name type="scientific">Bugula neritina</name>
    <name type="common">Brown bryozoan</name>
    <name type="synonym">Sertularia neritina</name>
    <dbReference type="NCBI Taxonomy" id="10212"/>
    <lineage>
        <taxon>Eukaryota</taxon>
        <taxon>Metazoa</taxon>
        <taxon>Spiralia</taxon>
        <taxon>Lophotrochozoa</taxon>
        <taxon>Bryozoa</taxon>
        <taxon>Gymnolaemata</taxon>
        <taxon>Cheilostomatida</taxon>
        <taxon>Flustrina</taxon>
        <taxon>Buguloidea</taxon>
        <taxon>Bugulidae</taxon>
        <taxon>Bugula</taxon>
    </lineage>
</organism>
<gene>
    <name evidence="2" type="ORF">EB796_007490</name>
</gene>
<proteinExistence type="predicted"/>
<sequence>MKLETFKNLTSVFGNQKVKSSYSSQNRALAFDSSKADLRLSKSFEGGYNTDLEARSPHPDDLVHIPDSGVISQRRVINNNQIGATMATETMQTDTVMFDDVTATASDVRTTSDDVRAKTDDVTATTDDVTAETSDVKAITNGVRATSDDVTATTDDVTAKSGDVRAGD</sequence>
<dbReference type="EMBL" id="VXIV02001129">
    <property type="protein sequence ID" value="KAF6034209.1"/>
    <property type="molecule type" value="Genomic_DNA"/>
</dbReference>
<evidence type="ECO:0000313" key="3">
    <source>
        <dbReference type="Proteomes" id="UP000593567"/>
    </source>
</evidence>
<feature type="region of interest" description="Disordered" evidence="1">
    <location>
        <begin position="142"/>
        <end position="168"/>
    </location>
</feature>
<name>A0A7J7K6G6_BUGNE</name>